<evidence type="ECO:0000313" key="2">
    <source>
        <dbReference type="Proteomes" id="UP000831701"/>
    </source>
</evidence>
<sequence length="112" mass="12542">MKQSGLRKTDLYSAVSDEELDRIISEVHRRHPNDGYKLMRGHLNARVYEDYGIDWNGPHSLRGGIVSVPEVQLARELSDEEVAILPAPGVSVTDALRSYVETVQVLSRIIAD</sequence>
<accession>A0ACB8X6M6</accession>
<reference evidence="1" key="1">
    <citation type="submission" date="2022-04" db="EMBL/GenBank/DDBJ databases">
        <title>Jade perch genome.</title>
        <authorList>
            <person name="Chao B."/>
        </authorList>
    </citation>
    <scope>NUCLEOTIDE SEQUENCE</scope>
    <source>
        <strain evidence="1">CB-2022</strain>
    </source>
</reference>
<comment type="caution">
    <text evidence="1">The sequence shown here is derived from an EMBL/GenBank/DDBJ whole genome shotgun (WGS) entry which is preliminary data.</text>
</comment>
<gene>
    <name evidence="1" type="ORF">L3Q82_003848</name>
</gene>
<dbReference type="Proteomes" id="UP000831701">
    <property type="component" value="Chromosome 2"/>
</dbReference>
<dbReference type="EMBL" id="CM041532">
    <property type="protein sequence ID" value="KAI3375520.1"/>
    <property type="molecule type" value="Genomic_DNA"/>
</dbReference>
<protein>
    <submittedName>
        <fullName evidence="1">Uncharacterized protein</fullName>
    </submittedName>
</protein>
<keyword evidence="2" id="KW-1185">Reference proteome</keyword>
<evidence type="ECO:0000313" key="1">
    <source>
        <dbReference type="EMBL" id="KAI3375520.1"/>
    </source>
</evidence>
<proteinExistence type="predicted"/>
<organism evidence="1 2">
    <name type="scientific">Scortum barcoo</name>
    <name type="common">barcoo grunter</name>
    <dbReference type="NCBI Taxonomy" id="214431"/>
    <lineage>
        <taxon>Eukaryota</taxon>
        <taxon>Metazoa</taxon>
        <taxon>Chordata</taxon>
        <taxon>Craniata</taxon>
        <taxon>Vertebrata</taxon>
        <taxon>Euteleostomi</taxon>
        <taxon>Actinopterygii</taxon>
        <taxon>Neopterygii</taxon>
        <taxon>Teleostei</taxon>
        <taxon>Neoteleostei</taxon>
        <taxon>Acanthomorphata</taxon>
        <taxon>Eupercaria</taxon>
        <taxon>Centrarchiformes</taxon>
        <taxon>Terapontoidei</taxon>
        <taxon>Terapontidae</taxon>
        <taxon>Scortum</taxon>
    </lineage>
</organism>
<name>A0ACB8X6M6_9TELE</name>